<dbReference type="EMBL" id="QPKB01000002">
    <property type="protein sequence ID" value="RWR75645.1"/>
    <property type="molecule type" value="Genomic_DNA"/>
</dbReference>
<keyword evidence="3" id="KW-1185">Reference proteome</keyword>
<sequence>MSSNPPPPPTTTPPPPPPPTATTSQSGSEIQISHETPPPTRPIPPSQSDSKTQISLDNPPTAPPDQATKDELFQKAMREDWDAVISIYKAKSGIVWTAKITRNKETALHIAISDSKTEVVKALLEIIHPIKIREMMNDNDENPLHLAASLGQAETCRQLLEKDPELIGARNKDGETPLFKAARHGKERAFYALHPKCPITGKDIKHDIVHCKRTDGNSILHVAIQGEYVLQ</sequence>
<reference evidence="2 3" key="1">
    <citation type="journal article" date="2019" name="Nat. Plants">
        <title>Stout camphor tree genome fills gaps in understanding of flowering plant genome evolution.</title>
        <authorList>
            <person name="Chaw S.M."/>
            <person name="Liu Y.C."/>
            <person name="Wu Y.W."/>
            <person name="Wang H.Y."/>
            <person name="Lin C.I."/>
            <person name="Wu C.S."/>
            <person name="Ke H.M."/>
            <person name="Chang L.Y."/>
            <person name="Hsu C.Y."/>
            <person name="Yang H.T."/>
            <person name="Sudianto E."/>
            <person name="Hsu M.H."/>
            <person name="Wu K.P."/>
            <person name="Wang L.N."/>
            <person name="Leebens-Mack J.H."/>
            <person name="Tsai I.J."/>
        </authorList>
    </citation>
    <scope>NUCLEOTIDE SEQUENCE [LARGE SCALE GENOMIC DNA]</scope>
    <source>
        <strain evidence="3">cv. Chaw 1501</strain>
        <tissue evidence="2">Young leaves</tissue>
    </source>
</reference>
<dbReference type="PANTHER" id="PTHR24121:SF15">
    <property type="entry name" value="ANKYRIN REPEAT PROTEIN"/>
    <property type="match status" value="1"/>
</dbReference>
<feature type="compositionally biased region" description="Pro residues" evidence="1">
    <location>
        <begin position="36"/>
        <end position="45"/>
    </location>
</feature>
<dbReference type="SMART" id="SM00248">
    <property type="entry name" value="ANK"/>
    <property type="match status" value="3"/>
</dbReference>
<dbReference type="Gene3D" id="1.25.40.20">
    <property type="entry name" value="Ankyrin repeat-containing domain"/>
    <property type="match status" value="1"/>
</dbReference>
<evidence type="ECO:0000313" key="2">
    <source>
        <dbReference type="EMBL" id="RWR75645.1"/>
    </source>
</evidence>
<organism evidence="2 3">
    <name type="scientific">Cinnamomum micranthum f. kanehirae</name>
    <dbReference type="NCBI Taxonomy" id="337451"/>
    <lineage>
        <taxon>Eukaryota</taxon>
        <taxon>Viridiplantae</taxon>
        <taxon>Streptophyta</taxon>
        <taxon>Embryophyta</taxon>
        <taxon>Tracheophyta</taxon>
        <taxon>Spermatophyta</taxon>
        <taxon>Magnoliopsida</taxon>
        <taxon>Magnoliidae</taxon>
        <taxon>Laurales</taxon>
        <taxon>Lauraceae</taxon>
        <taxon>Cinnamomum</taxon>
    </lineage>
</organism>
<feature type="region of interest" description="Disordered" evidence="1">
    <location>
        <begin position="1"/>
        <end position="67"/>
    </location>
</feature>
<dbReference type="AlphaFoldDB" id="A0A3S3NA97"/>
<proteinExistence type="predicted"/>
<dbReference type="InterPro" id="IPR002110">
    <property type="entry name" value="Ankyrin_rpt"/>
</dbReference>
<name>A0A3S3NA97_9MAGN</name>
<protein>
    <submittedName>
        <fullName evidence="2">Death-associated protein kinase 1</fullName>
    </submittedName>
</protein>
<comment type="caution">
    <text evidence="2">The sequence shown here is derived from an EMBL/GenBank/DDBJ whole genome shotgun (WGS) entry which is preliminary data.</text>
</comment>
<dbReference type="Pfam" id="PF12796">
    <property type="entry name" value="Ank_2"/>
    <property type="match status" value="1"/>
</dbReference>
<dbReference type="SUPFAM" id="SSF48403">
    <property type="entry name" value="Ankyrin repeat"/>
    <property type="match status" value="1"/>
</dbReference>
<feature type="compositionally biased region" description="Pro residues" evidence="1">
    <location>
        <begin position="1"/>
        <end position="20"/>
    </location>
</feature>
<dbReference type="Proteomes" id="UP000283530">
    <property type="component" value="Unassembled WGS sequence"/>
</dbReference>
<gene>
    <name evidence="2" type="ORF">CKAN_00403900</name>
</gene>
<feature type="compositionally biased region" description="Polar residues" evidence="1">
    <location>
        <begin position="24"/>
        <end position="34"/>
    </location>
</feature>
<dbReference type="STRING" id="337451.A0A3S3NA97"/>
<feature type="compositionally biased region" description="Polar residues" evidence="1">
    <location>
        <begin position="46"/>
        <end position="58"/>
    </location>
</feature>
<accession>A0A3S3NA97</accession>
<evidence type="ECO:0000313" key="3">
    <source>
        <dbReference type="Proteomes" id="UP000283530"/>
    </source>
</evidence>
<dbReference type="PANTHER" id="PTHR24121">
    <property type="entry name" value="NO MECHANORECEPTOR POTENTIAL C, ISOFORM D-RELATED"/>
    <property type="match status" value="1"/>
</dbReference>
<keyword evidence="2" id="KW-0808">Transferase</keyword>
<dbReference type="InterPro" id="IPR036770">
    <property type="entry name" value="Ankyrin_rpt-contain_sf"/>
</dbReference>
<evidence type="ECO:0000256" key="1">
    <source>
        <dbReference type="SAM" id="MobiDB-lite"/>
    </source>
</evidence>
<dbReference type="GO" id="GO:0016301">
    <property type="term" value="F:kinase activity"/>
    <property type="evidence" value="ECO:0007669"/>
    <property type="project" value="UniProtKB-KW"/>
</dbReference>
<keyword evidence="2" id="KW-0418">Kinase</keyword>
<dbReference type="OrthoDB" id="1930691at2759"/>